<reference evidence="1" key="1">
    <citation type="journal article" date="2019" name="bioRxiv">
        <title>The Genome of the Zebra Mussel, Dreissena polymorpha: A Resource for Invasive Species Research.</title>
        <authorList>
            <person name="McCartney M.A."/>
            <person name="Auch B."/>
            <person name="Kono T."/>
            <person name="Mallez S."/>
            <person name="Zhang Y."/>
            <person name="Obille A."/>
            <person name="Becker A."/>
            <person name="Abrahante J.E."/>
            <person name="Garbe J."/>
            <person name="Badalamenti J.P."/>
            <person name="Herman A."/>
            <person name="Mangelson H."/>
            <person name="Liachko I."/>
            <person name="Sullivan S."/>
            <person name="Sone E.D."/>
            <person name="Koren S."/>
            <person name="Silverstein K.A.T."/>
            <person name="Beckman K.B."/>
            <person name="Gohl D.M."/>
        </authorList>
    </citation>
    <scope>NUCLEOTIDE SEQUENCE</scope>
    <source>
        <strain evidence="1">Duluth1</strain>
        <tissue evidence="1">Whole animal</tissue>
    </source>
</reference>
<reference evidence="1" key="2">
    <citation type="submission" date="2020-11" db="EMBL/GenBank/DDBJ databases">
        <authorList>
            <person name="McCartney M.A."/>
            <person name="Auch B."/>
            <person name="Kono T."/>
            <person name="Mallez S."/>
            <person name="Becker A."/>
            <person name="Gohl D.M."/>
            <person name="Silverstein K.A.T."/>
            <person name="Koren S."/>
            <person name="Bechman K.B."/>
            <person name="Herman A."/>
            <person name="Abrahante J.E."/>
            <person name="Garbe J."/>
        </authorList>
    </citation>
    <scope>NUCLEOTIDE SEQUENCE</scope>
    <source>
        <strain evidence="1">Duluth1</strain>
        <tissue evidence="1">Whole animal</tissue>
    </source>
</reference>
<proteinExistence type="predicted"/>
<dbReference type="EMBL" id="JAIWYP010000014">
    <property type="protein sequence ID" value="KAH3713373.1"/>
    <property type="molecule type" value="Genomic_DNA"/>
</dbReference>
<dbReference type="Proteomes" id="UP000828390">
    <property type="component" value="Unassembled WGS sequence"/>
</dbReference>
<gene>
    <name evidence="1" type="ORF">DPMN_073165</name>
</gene>
<protein>
    <submittedName>
        <fullName evidence="1">Uncharacterized protein</fullName>
    </submittedName>
</protein>
<name>A0A9D4BYJ0_DREPO</name>
<evidence type="ECO:0000313" key="1">
    <source>
        <dbReference type="EMBL" id="KAH3713373.1"/>
    </source>
</evidence>
<dbReference type="AlphaFoldDB" id="A0A9D4BYJ0"/>
<comment type="caution">
    <text evidence="1">The sequence shown here is derived from an EMBL/GenBank/DDBJ whole genome shotgun (WGS) entry which is preliminary data.</text>
</comment>
<organism evidence="1 2">
    <name type="scientific">Dreissena polymorpha</name>
    <name type="common">Zebra mussel</name>
    <name type="synonym">Mytilus polymorpha</name>
    <dbReference type="NCBI Taxonomy" id="45954"/>
    <lineage>
        <taxon>Eukaryota</taxon>
        <taxon>Metazoa</taxon>
        <taxon>Spiralia</taxon>
        <taxon>Lophotrochozoa</taxon>
        <taxon>Mollusca</taxon>
        <taxon>Bivalvia</taxon>
        <taxon>Autobranchia</taxon>
        <taxon>Heteroconchia</taxon>
        <taxon>Euheterodonta</taxon>
        <taxon>Imparidentia</taxon>
        <taxon>Neoheterodontei</taxon>
        <taxon>Myida</taxon>
        <taxon>Dreissenoidea</taxon>
        <taxon>Dreissenidae</taxon>
        <taxon>Dreissena</taxon>
    </lineage>
</organism>
<accession>A0A9D4BYJ0</accession>
<keyword evidence="2" id="KW-1185">Reference proteome</keyword>
<sequence length="68" mass="7846">MRKHEVGRESQKYILYGWCGGRVGGAVVEWVVRWSSGNTLVYHSRGPRFNSRPGHCTFQKCFKCFPPN</sequence>
<evidence type="ECO:0000313" key="2">
    <source>
        <dbReference type="Proteomes" id="UP000828390"/>
    </source>
</evidence>